<evidence type="ECO:0000256" key="1">
    <source>
        <dbReference type="SAM" id="MobiDB-lite"/>
    </source>
</evidence>
<accession>A0A077ZXW9</accession>
<proteinExistence type="predicted"/>
<organism evidence="2 3">
    <name type="scientific">Stylonychia lemnae</name>
    <name type="common">Ciliate</name>
    <dbReference type="NCBI Taxonomy" id="5949"/>
    <lineage>
        <taxon>Eukaryota</taxon>
        <taxon>Sar</taxon>
        <taxon>Alveolata</taxon>
        <taxon>Ciliophora</taxon>
        <taxon>Intramacronucleata</taxon>
        <taxon>Spirotrichea</taxon>
        <taxon>Stichotrichia</taxon>
        <taxon>Sporadotrichida</taxon>
        <taxon>Oxytrichidae</taxon>
        <taxon>Stylonychinae</taxon>
        <taxon>Stylonychia</taxon>
    </lineage>
</organism>
<evidence type="ECO:0000313" key="3">
    <source>
        <dbReference type="Proteomes" id="UP000039865"/>
    </source>
</evidence>
<name>A0A077ZXW9_STYLE</name>
<feature type="region of interest" description="Disordered" evidence="1">
    <location>
        <begin position="242"/>
        <end position="301"/>
    </location>
</feature>
<evidence type="ECO:0000313" key="2">
    <source>
        <dbReference type="EMBL" id="CDW74082.1"/>
    </source>
</evidence>
<sequence>MEKYGSRNTQKETTRGKICCEDTLKCSLLTESRHQELQKRINARNVTKWEEDFKHKEKIMKNMCEYPFILEGDLSKNNISNPLDYNSDGQSKENPFSLPRIGASAGGARNNNKSFSTGGGVNDSLLAGRGGKPVIRQAETLDENRIVLYKKGKQLGSGYYIVEISSNNSFLFIAAYDVESPESLLIELPEKKAQEILQEFQNDYEHMAGSLQVINKRLVLLNPKFVNQKQRLASAPVGAVRAKGLNNSTGPSQGVIGEERRGDDNNYGSNSKDNIGDSMNISTGGQFKQRPETQGKQQKEL</sequence>
<gene>
    <name evidence="2" type="primary">Contig2865.g3069</name>
    <name evidence="2" type="ORF">STYLEM_3075</name>
</gene>
<dbReference type="InParanoid" id="A0A077ZXW9"/>
<feature type="compositionally biased region" description="Basic and acidic residues" evidence="1">
    <location>
        <begin position="289"/>
        <end position="301"/>
    </location>
</feature>
<dbReference type="OrthoDB" id="292876at2759"/>
<dbReference type="Proteomes" id="UP000039865">
    <property type="component" value="Unassembled WGS sequence"/>
</dbReference>
<protein>
    <submittedName>
        <fullName evidence="2">Uncharacterized protein</fullName>
    </submittedName>
</protein>
<keyword evidence="3" id="KW-1185">Reference proteome</keyword>
<dbReference type="EMBL" id="CCKQ01002975">
    <property type="protein sequence ID" value="CDW74082.1"/>
    <property type="molecule type" value="Genomic_DNA"/>
</dbReference>
<feature type="compositionally biased region" description="Polar residues" evidence="1">
    <location>
        <begin position="266"/>
        <end position="288"/>
    </location>
</feature>
<reference evidence="2 3" key="1">
    <citation type="submission" date="2014-06" db="EMBL/GenBank/DDBJ databases">
        <authorList>
            <person name="Swart Estienne"/>
        </authorList>
    </citation>
    <scope>NUCLEOTIDE SEQUENCE [LARGE SCALE GENOMIC DNA]</scope>
    <source>
        <strain evidence="2 3">130c</strain>
    </source>
</reference>
<dbReference type="AlphaFoldDB" id="A0A077ZXW9"/>